<organism evidence="1 2">
    <name type="scientific">Oryza sativa subsp. japonica</name>
    <name type="common">Rice</name>
    <dbReference type="NCBI Taxonomy" id="39947"/>
    <lineage>
        <taxon>Eukaryota</taxon>
        <taxon>Viridiplantae</taxon>
        <taxon>Streptophyta</taxon>
        <taxon>Embryophyta</taxon>
        <taxon>Tracheophyta</taxon>
        <taxon>Spermatophyta</taxon>
        <taxon>Magnoliopsida</taxon>
        <taxon>Liliopsida</taxon>
        <taxon>Poales</taxon>
        <taxon>Poaceae</taxon>
        <taxon>BOP clade</taxon>
        <taxon>Oryzoideae</taxon>
        <taxon>Oryzeae</taxon>
        <taxon>Oryzinae</taxon>
        <taxon>Oryza</taxon>
        <taxon>Oryza sativa</taxon>
    </lineage>
</organism>
<evidence type="ECO:0000313" key="2">
    <source>
        <dbReference type="Proteomes" id="UP000059680"/>
    </source>
</evidence>
<dbReference type="Gramene" id="Os12t0480250-00">
    <property type="protein sequence ID" value="Os12t0480250-00"/>
    <property type="gene ID" value="Os12g0480250"/>
</dbReference>
<feature type="non-terminal residue" evidence="1">
    <location>
        <position position="1"/>
    </location>
</feature>
<dbReference type="AlphaFoldDB" id="A0A0P0YA51"/>
<dbReference type="InParanoid" id="A0A0P0YA51"/>
<keyword evidence="2" id="KW-1185">Reference proteome</keyword>
<name>A0A0P0YA51_ORYSJ</name>
<reference evidence="2" key="1">
    <citation type="journal article" date="2005" name="Nature">
        <title>The map-based sequence of the rice genome.</title>
        <authorList>
            <consortium name="International rice genome sequencing project (IRGSP)"/>
            <person name="Matsumoto T."/>
            <person name="Wu J."/>
            <person name="Kanamori H."/>
            <person name="Katayose Y."/>
            <person name="Fujisawa M."/>
            <person name="Namiki N."/>
            <person name="Mizuno H."/>
            <person name="Yamamoto K."/>
            <person name="Antonio B.A."/>
            <person name="Baba T."/>
            <person name="Sakata K."/>
            <person name="Nagamura Y."/>
            <person name="Aoki H."/>
            <person name="Arikawa K."/>
            <person name="Arita K."/>
            <person name="Bito T."/>
            <person name="Chiden Y."/>
            <person name="Fujitsuka N."/>
            <person name="Fukunaka R."/>
            <person name="Hamada M."/>
            <person name="Harada C."/>
            <person name="Hayashi A."/>
            <person name="Hijishita S."/>
            <person name="Honda M."/>
            <person name="Hosokawa S."/>
            <person name="Ichikawa Y."/>
            <person name="Idonuma A."/>
            <person name="Iijima M."/>
            <person name="Ikeda M."/>
            <person name="Ikeno M."/>
            <person name="Ito K."/>
            <person name="Ito S."/>
            <person name="Ito T."/>
            <person name="Ito Y."/>
            <person name="Ito Y."/>
            <person name="Iwabuchi A."/>
            <person name="Kamiya K."/>
            <person name="Karasawa W."/>
            <person name="Kurita K."/>
            <person name="Katagiri S."/>
            <person name="Kikuta A."/>
            <person name="Kobayashi H."/>
            <person name="Kobayashi N."/>
            <person name="Machita K."/>
            <person name="Maehara T."/>
            <person name="Masukawa M."/>
            <person name="Mizubayashi T."/>
            <person name="Mukai Y."/>
            <person name="Nagasaki H."/>
            <person name="Nagata Y."/>
            <person name="Naito S."/>
            <person name="Nakashima M."/>
            <person name="Nakama Y."/>
            <person name="Nakamichi Y."/>
            <person name="Nakamura M."/>
            <person name="Meguro A."/>
            <person name="Negishi M."/>
            <person name="Ohta I."/>
            <person name="Ohta T."/>
            <person name="Okamoto M."/>
            <person name="Ono N."/>
            <person name="Saji S."/>
            <person name="Sakaguchi M."/>
            <person name="Sakai K."/>
            <person name="Shibata M."/>
            <person name="Shimokawa T."/>
            <person name="Song J."/>
            <person name="Takazaki Y."/>
            <person name="Terasawa K."/>
            <person name="Tsugane M."/>
            <person name="Tsuji K."/>
            <person name="Ueda S."/>
            <person name="Waki K."/>
            <person name="Yamagata H."/>
            <person name="Yamamoto M."/>
            <person name="Yamamoto S."/>
            <person name="Yamane H."/>
            <person name="Yoshiki S."/>
            <person name="Yoshihara R."/>
            <person name="Yukawa K."/>
            <person name="Zhong H."/>
            <person name="Yano M."/>
            <person name="Yuan Q."/>
            <person name="Ouyang S."/>
            <person name="Liu J."/>
            <person name="Jones K.M."/>
            <person name="Gansberger K."/>
            <person name="Moffat K."/>
            <person name="Hill J."/>
            <person name="Bera J."/>
            <person name="Fadrosh D."/>
            <person name="Jin S."/>
            <person name="Johri S."/>
            <person name="Kim M."/>
            <person name="Overton L."/>
            <person name="Reardon M."/>
            <person name="Tsitrin T."/>
            <person name="Vuong H."/>
            <person name="Weaver B."/>
            <person name="Ciecko A."/>
            <person name="Tallon L."/>
            <person name="Jackson J."/>
            <person name="Pai G."/>
            <person name="Aken S.V."/>
            <person name="Utterback T."/>
            <person name="Reidmuller S."/>
            <person name="Feldblyum T."/>
            <person name="Hsiao J."/>
            <person name="Zismann V."/>
            <person name="Iobst S."/>
            <person name="de Vazeille A.R."/>
            <person name="Buell C.R."/>
            <person name="Ying K."/>
            <person name="Li Y."/>
            <person name="Lu T."/>
            <person name="Huang Y."/>
            <person name="Zhao Q."/>
            <person name="Feng Q."/>
            <person name="Zhang L."/>
            <person name="Zhu J."/>
            <person name="Weng Q."/>
            <person name="Mu J."/>
            <person name="Lu Y."/>
            <person name="Fan D."/>
            <person name="Liu Y."/>
            <person name="Guan J."/>
            <person name="Zhang Y."/>
            <person name="Yu S."/>
            <person name="Liu X."/>
            <person name="Zhang Y."/>
            <person name="Hong G."/>
            <person name="Han B."/>
            <person name="Choisne N."/>
            <person name="Demange N."/>
            <person name="Orjeda G."/>
            <person name="Samain S."/>
            <person name="Cattolico L."/>
            <person name="Pelletier E."/>
            <person name="Couloux A."/>
            <person name="Segurens B."/>
            <person name="Wincker P."/>
            <person name="D'Hont A."/>
            <person name="Scarpelli C."/>
            <person name="Weissenbach J."/>
            <person name="Salanoubat M."/>
            <person name="Quetier F."/>
            <person name="Yu Y."/>
            <person name="Kim H.R."/>
            <person name="Rambo T."/>
            <person name="Currie J."/>
            <person name="Collura K."/>
            <person name="Luo M."/>
            <person name="Yang T."/>
            <person name="Ammiraju J.S.S."/>
            <person name="Engler F."/>
            <person name="Soderlund C."/>
            <person name="Wing R.A."/>
            <person name="Palmer L.E."/>
            <person name="de la Bastide M."/>
            <person name="Spiegel L."/>
            <person name="Nascimento L."/>
            <person name="Zutavern T."/>
            <person name="O'Shaughnessy A."/>
            <person name="Dike S."/>
            <person name="Dedhia N."/>
            <person name="Preston R."/>
            <person name="Balija V."/>
            <person name="McCombie W.R."/>
            <person name="Chow T."/>
            <person name="Chen H."/>
            <person name="Chung M."/>
            <person name="Chen C."/>
            <person name="Shaw J."/>
            <person name="Wu H."/>
            <person name="Hsiao K."/>
            <person name="Chao Y."/>
            <person name="Chu M."/>
            <person name="Cheng C."/>
            <person name="Hour A."/>
            <person name="Lee P."/>
            <person name="Lin S."/>
            <person name="Lin Y."/>
            <person name="Liou J."/>
            <person name="Liu S."/>
            <person name="Hsing Y."/>
            <person name="Raghuvanshi S."/>
            <person name="Mohanty A."/>
            <person name="Bharti A.K."/>
            <person name="Gaur A."/>
            <person name="Gupta V."/>
            <person name="Kumar D."/>
            <person name="Ravi V."/>
            <person name="Vij S."/>
            <person name="Kapur A."/>
            <person name="Khurana P."/>
            <person name="Khurana P."/>
            <person name="Khurana J.P."/>
            <person name="Tyagi A.K."/>
            <person name="Gaikwad K."/>
            <person name="Singh A."/>
            <person name="Dalal V."/>
            <person name="Srivastava S."/>
            <person name="Dixit A."/>
            <person name="Pal A.K."/>
            <person name="Ghazi I.A."/>
            <person name="Yadav M."/>
            <person name="Pandit A."/>
            <person name="Bhargava A."/>
            <person name="Sureshbabu K."/>
            <person name="Batra K."/>
            <person name="Sharma T.R."/>
            <person name="Mohapatra T."/>
            <person name="Singh N.K."/>
            <person name="Messing J."/>
            <person name="Nelson A.B."/>
            <person name="Fuks G."/>
            <person name="Kavchok S."/>
            <person name="Keizer G."/>
            <person name="Linton E."/>
            <person name="Llaca V."/>
            <person name="Song R."/>
            <person name="Tanyolac B."/>
            <person name="Young S."/>
            <person name="Ho-Il K."/>
            <person name="Hahn J.H."/>
            <person name="Sangsakoo G."/>
            <person name="Vanavichit A."/>
            <person name="de Mattos Luiz.A.T."/>
            <person name="Zimmer P.D."/>
            <person name="Malone G."/>
            <person name="Dellagostin O."/>
            <person name="de Oliveira A.C."/>
            <person name="Bevan M."/>
            <person name="Bancroft I."/>
            <person name="Minx P."/>
            <person name="Cordum H."/>
            <person name="Wilson R."/>
            <person name="Cheng Z."/>
            <person name="Jin W."/>
            <person name="Jiang J."/>
            <person name="Leong S.A."/>
            <person name="Iwama H."/>
            <person name="Gojobori T."/>
            <person name="Itoh T."/>
            <person name="Niimura Y."/>
            <person name="Fujii Y."/>
            <person name="Habara T."/>
            <person name="Sakai H."/>
            <person name="Sato Y."/>
            <person name="Wilson G."/>
            <person name="Kumar K."/>
            <person name="McCouch S."/>
            <person name="Juretic N."/>
            <person name="Hoen D."/>
            <person name="Wright S."/>
            <person name="Bruskiewich R."/>
            <person name="Bureau T."/>
            <person name="Miyao A."/>
            <person name="Hirochika H."/>
            <person name="Nishikawa T."/>
            <person name="Kadowaki K."/>
            <person name="Sugiura M."/>
            <person name="Burr B."/>
            <person name="Sasaki T."/>
        </authorList>
    </citation>
    <scope>NUCLEOTIDE SEQUENCE [LARGE SCALE GENOMIC DNA]</scope>
    <source>
        <strain evidence="2">cv. Nipponbare</strain>
    </source>
</reference>
<dbReference type="EMBL" id="AP014968">
    <property type="protein sequence ID" value="BAT17139.1"/>
    <property type="molecule type" value="Genomic_DNA"/>
</dbReference>
<dbReference type="PaxDb" id="39947-A0A0P0YA51"/>
<protein>
    <submittedName>
        <fullName evidence="1">Os12g0480250 protein</fullName>
    </submittedName>
</protein>
<dbReference type="Proteomes" id="UP000059680">
    <property type="component" value="Chromosome 12"/>
</dbReference>
<reference evidence="1 2" key="2">
    <citation type="journal article" date="2013" name="Plant Cell Physiol.">
        <title>Rice Annotation Project Database (RAP-DB): an integrative and interactive database for rice genomics.</title>
        <authorList>
            <person name="Sakai H."/>
            <person name="Lee S.S."/>
            <person name="Tanaka T."/>
            <person name="Numa H."/>
            <person name="Kim J."/>
            <person name="Kawahara Y."/>
            <person name="Wakimoto H."/>
            <person name="Yang C.C."/>
            <person name="Iwamoto M."/>
            <person name="Abe T."/>
            <person name="Yamada Y."/>
            <person name="Muto A."/>
            <person name="Inokuchi H."/>
            <person name="Ikemura T."/>
            <person name="Matsumoto T."/>
            <person name="Sasaki T."/>
            <person name="Itoh T."/>
        </authorList>
    </citation>
    <scope>NUCLEOTIDE SEQUENCE [LARGE SCALE GENOMIC DNA]</scope>
    <source>
        <strain evidence="2">cv. Nipponbare</strain>
    </source>
</reference>
<accession>A0A0P0YA51</accession>
<evidence type="ECO:0000313" key="1">
    <source>
        <dbReference type="EMBL" id="BAT17139.1"/>
    </source>
</evidence>
<reference evidence="1 2" key="3">
    <citation type="journal article" date="2013" name="Rice">
        <title>Improvement of the Oryza sativa Nipponbare reference genome using next generation sequence and optical map data.</title>
        <authorList>
            <person name="Kawahara Y."/>
            <person name="de la Bastide M."/>
            <person name="Hamilton J.P."/>
            <person name="Kanamori H."/>
            <person name="McCombie W.R."/>
            <person name="Ouyang S."/>
            <person name="Schwartz D.C."/>
            <person name="Tanaka T."/>
            <person name="Wu J."/>
            <person name="Zhou S."/>
            <person name="Childs K.L."/>
            <person name="Davidson R.M."/>
            <person name="Lin H."/>
            <person name="Quesada-Ocampo L."/>
            <person name="Vaillancourt B."/>
            <person name="Sakai H."/>
            <person name="Lee S.S."/>
            <person name="Kim J."/>
            <person name="Numa H."/>
            <person name="Itoh T."/>
            <person name="Buell C.R."/>
            <person name="Matsumoto T."/>
        </authorList>
    </citation>
    <scope>NUCLEOTIDE SEQUENCE [LARGE SCALE GENOMIC DNA]</scope>
    <source>
        <strain evidence="2">cv. Nipponbare</strain>
    </source>
</reference>
<proteinExistence type="predicted"/>
<sequence>VRVTTSQGRVSGGAADRIKAQFKPSKKGCCLISAAPLNDPSLFSGSFTSKPLIRSLALLLTDGFSGNLRFCETTFANVSSFPGPLKGVLPYNSS</sequence>
<gene>
    <name evidence="1" type="ordered locus">Os12g0480250</name>
    <name evidence="1" type="ORF">OSNPB_120480250</name>
</gene>